<evidence type="ECO:0000256" key="14">
    <source>
        <dbReference type="ARBA" id="ARBA00068691"/>
    </source>
</evidence>
<keyword evidence="9" id="KW-0106">Calcium</keyword>
<evidence type="ECO:0000256" key="15">
    <source>
        <dbReference type="ARBA" id="ARBA00079793"/>
    </source>
</evidence>
<dbReference type="GO" id="GO:0014731">
    <property type="term" value="C:spectrin-associated cytoskeleton"/>
    <property type="evidence" value="ECO:0007669"/>
    <property type="project" value="Ensembl"/>
</dbReference>
<dbReference type="InterPro" id="IPR018159">
    <property type="entry name" value="Spectrin/alpha-actinin"/>
</dbReference>
<dbReference type="Gene3D" id="1.20.58.60">
    <property type="match status" value="17"/>
</dbReference>
<feature type="domain" description="EF-hand" evidence="19">
    <location>
        <begin position="2269"/>
        <end position="2304"/>
    </location>
</feature>
<feature type="coiled-coil region" evidence="17">
    <location>
        <begin position="1315"/>
        <end position="1377"/>
    </location>
</feature>
<evidence type="ECO:0000256" key="1">
    <source>
        <dbReference type="ARBA" id="ARBA00004245"/>
    </source>
</evidence>
<dbReference type="GO" id="GO:0005509">
    <property type="term" value="F:calcium ion binding"/>
    <property type="evidence" value="ECO:0007669"/>
    <property type="project" value="InterPro"/>
</dbReference>
<sequence length="2374" mass="274514">ETVMESSGPKVLETAEEIQERRQEVLTRYRRFKELVAERGQKLEESYHYQVFRRDADDLEKWILEKLKIAEDKSYEDPTNIQGKYQKHQSFAAEVQAKSKVIPDLEEIREVRFAEGHFAHEDTKAHLEELRRLWDLLLEVTQEKGFLLLRALKLQQYLQECADILEWIGDKEAIVTSVELGEDWERAEVLHKKFEEFQVDLAAREGRVDGVNQYANECAEENHPELPVIQFKQNEVNAAWERLHGLALQRRKTLSDAADLQRFKRDVTEAIQWIKEKEPLLSSEDYGQDLVSSEALFHSHKGLERNLAVMNDKVKELCAKADKLTFSHPSDAPQIQQMEEDLVSNWEHIRALATSRYSKLQASYWYQRFLSDYDELSGWMKEKTALINADELPTDVAGGEVLLDRHQQHKHEIDSYDDRFQSADETGRALLDANHEASDEVQEKMGILANNWAALLELWDKRQHQYEQCLDLHLFYRDSEQVDSWMSRQEAFLENEDLGNSLGSVEALLQKHDDFEEAFTAQEEKITTLDKTATKLIDNDHYDSKNIAAIRDGLLARRDALRERAATRRRLLEDSLLLQQLYQDSDDLKNWINKKKKLADDEEYKDTQNLKSRVQKQQVFEEELAANEILLNNLEKTGQEMIEGGHYASDNVAARLSEVASLWKELLEATAQKGTQLHEANKQLQFENNAEDLQCWLDEVEWQVTSEDYGKGLADVQNRLRKHGLLESAVAARQDQVDTLTELAAYFEEAGHPDSGDMRARQESLVSRFEALKEPLATRKKKLIDLLRLQQICRDTEDEEAWIQETEPSAASTHLGKDLIASKNLLNRHEVILADINNHEPRIQAITERGNKMVEEEHFAAEDVASRVKSLNQNMESLCARAARRQNDLKANVQFQQYLADLHEAEAWIREKEPIVDNTNYGADEEAAGALLKKHEAFLVDLNAFGKSIEALRAQAEDCQQQQAMPVDESAREERVVALYNFEARSPREVTMKKDDVLTLLSSINKDWWKVEADDHQGFIPAAFVRKLTPDEFPGLPLRRREEPGSITQRQEQIENQYHSLLDRAEERRRHLLQRYNEFLLAYEAGDMLDWIREKKAENIDVVLDDVWELQKKFDEFQTDLKTNEPRLRDINKIADDLLFEELLTPEGAQIRQELNVRWGSLQKLADDQRQLLGSAHAVQMFHREADDTKEQIEKKCQALSAADPGSDLFSVQALQRQHEGFERDLLPLGEKVTILGETAERLSESHPDATEDLQRQRLELNEAWGDLQGRTQDRKESLNESQKFYLFLNKARDLQNWISGIGAMVSSKELAEDLTGTEILLERHQEHLADMEAEAPTFQALEHFGAELIDGGHRASPEIEKKLQDVRLERDDLEKAWGQRKKILDQCLELQLFQGDCDQIESWMVARENFLRSDDKGSLDSLEALMKKRDDLDKAITAQEEKITDLEHFAERLIADDHYAKEEIAARLQHVLDRWRALKAQLISEREKLGDYADLKQFYHDLEELEEWISEMLPTACDESYKDPTNIQRKYLKHQTFENEVNSQAEHVEGVFNLGNSLIERKACDGKEETVKGQLEELERHWDYLLERTIDKGQKLKEASRQQRFNTGIRDFEFWLSEAETLLAMKDQARDLASAANLLKKHQLLETEMLAREDALKDLNKLAADLLSSGTFNVEQIEEKMDSVNKRFLNVQNLAAAHHEKLKETYALFQFFQDLDDEESWIEEKLVLVSSQDYGRDLQGVQNLLKKHRRLEGELVAHEPAIQNVLDMADRLGDKAAVEQEEIQERLAQLVQHWEKLKELAKARGLQLEESLEYLQFMGNAEEEEAWISEKEAMVARGESGDTLAAIQNLLKKHEALDNDFAVHETRVQNVCAQGEDILSKEESQNKEKISAKIEALNEKTPSLAKAIAAWKLQLEDDYAFQQFNWKADVVEAWIEWFLVSFLLLHGKRCSLHYPLPSFVDTIAPTCAYTHTNKGVGLRSGLVKEHEQKLGGPHRAIFLFSLQAEELFMEFAHKASAFNNWCENAEEDLSEPVHCVSLNEIRQLQKDHEDFLASLDGAQADFNYLLELDQQIKALNVPSSPYTWLTVEVLERFWKHLSDLIKEREQELQKEEARQVKNFEMCQEFEQSASWILETRWALAGGLGDCFSSPSFFQRKQKEIQAMKRQLTKIEDLGENLEEALVLDIKYSTIGLAQQWDQLYQLGMRMQHNLEQQIQAKDTIGVSEETLKEFSTTYKHFDENLTGRLTHEEFRSCLRGLNYYLPMVEEGVPEPKFEKFLNAVDPGRKGYVSLEDYTSFLIDKESENIKSSDEIENGFQALAEGKAYITKEDMKQALTPEQVSFCTIHMQQYMDPRGRSHPAGYDYVGFTNSYFGN</sequence>
<dbReference type="PROSITE" id="PS50002">
    <property type="entry name" value="SH3"/>
    <property type="match status" value="1"/>
</dbReference>
<dbReference type="GO" id="GO:0008091">
    <property type="term" value="C:spectrin"/>
    <property type="evidence" value="ECO:0007669"/>
    <property type="project" value="UniProtKB-ARBA"/>
</dbReference>
<keyword evidence="11" id="KW-0009">Actin-binding</keyword>
<keyword evidence="17" id="KW-0175">Coiled coil</keyword>
<evidence type="ECO:0000256" key="13">
    <source>
        <dbReference type="ARBA" id="ARBA00059462"/>
    </source>
</evidence>
<evidence type="ECO:0000256" key="2">
    <source>
        <dbReference type="ARBA" id="ARBA00006826"/>
    </source>
</evidence>
<name>A0A8C6EEV5_MICMU</name>
<dbReference type="EMBL" id="ABDC03003121">
    <property type="status" value="NOT_ANNOTATED_CDS"/>
    <property type="molecule type" value="Genomic_DNA"/>
</dbReference>
<dbReference type="InterPro" id="IPR011992">
    <property type="entry name" value="EF-hand-dom_pair"/>
</dbReference>
<proteinExistence type="inferred from homology"/>
<evidence type="ECO:0000256" key="3">
    <source>
        <dbReference type="ARBA" id="ARBA00022443"/>
    </source>
</evidence>
<keyword evidence="4" id="KW-0117">Actin capping</keyword>
<dbReference type="Ensembl" id="ENSMICT00000047051.2">
    <property type="protein sequence ID" value="ENSMICP00000040369.2"/>
    <property type="gene ID" value="ENSMICG00000014994.3"/>
</dbReference>
<dbReference type="CDD" id="cd00176">
    <property type="entry name" value="SPEC"/>
    <property type="match status" value="10"/>
</dbReference>
<evidence type="ECO:0000256" key="4">
    <source>
        <dbReference type="ARBA" id="ARBA00022467"/>
    </source>
</evidence>
<dbReference type="FunFam" id="1.10.238.10:FF:000020">
    <property type="entry name" value="spectrin alpha chain, non-erythrocytic 1"/>
    <property type="match status" value="1"/>
</dbReference>
<dbReference type="FunFam" id="1.20.58.60:FF:000272">
    <property type="entry name" value="Spectrin alpha chain, erythrocytic 1"/>
    <property type="match status" value="1"/>
</dbReference>
<dbReference type="Pfam" id="PF00018">
    <property type="entry name" value="SH3_1"/>
    <property type="match status" value="1"/>
</dbReference>
<dbReference type="SUPFAM" id="SSF47473">
    <property type="entry name" value="EF-hand"/>
    <property type="match status" value="1"/>
</dbReference>
<dbReference type="Gene3D" id="1.10.238.10">
    <property type="entry name" value="EF-hand"/>
    <property type="match status" value="2"/>
</dbReference>
<dbReference type="FunFam" id="1.20.58.60:FF:000017">
    <property type="entry name" value="Spectrin alpha chain, non-erythrocytic 1"/>
    <property type="match status" value="2"/>
</dbReference>
<evidence type="ECO:0000259" key="19">
    <source>
        <dbReference type="PROSITE" id="PS50222"/>
    </source>
</evidence>
<dbReference type="EMBL" id="ABDC03003124">
    <property type="status" value="NOT_ANNOTATED_CDS"/>
    <property type="molecule type" value="Genomic_DNA"/>
</dbReference>
<dbReference type="PROSITE" id="PS50222">
    <property type="entry name" value="EF_HAND_2"/>
    <property type="match status" value="2"/>
</dbReference>
<evidence type="ECO:0000256" key="5">
    <source>
        <dbReference type="ARBA" id="ARBA00022490"/>
    </source>
</evidence>
<evidence type="ECO:0000256" key="7">
    <source>
        <dbReference type="ARBA" id="ARBA00022723"/>
    </source>
</evidence>
<dbReference type="SMART" id="SM00150">
    <property type="entry name" value="SPEC"/>
    <property type="match status" value="19"/>
</dbReference>
<feature type="coiled-coil region" evidence="17">
    <location>
        <begin position="861"/>
        <end position="892"/>
    </location>
</feature>
<reference evidence="20" key="3">
    <citation type="submission" date="2025-09" db="UniProtKB">
        <authorList>
            <consortium name="Ensembl"/>
        </authorList>
    </citation>
    <scope>IDENTIFICATION</scope>
</reference>
<dbReference type="FunFam" id="1.20.58.60:FF:000163">
    <property type="entry name" value="spectrin alpha chain, erythrocytic 1"/>
    <property type="match status" value="1"/>
</dbReference>
<keyword evidence="10" id="KW-0133">Cell shape</keyword>
<feature type="coiled-coil region" evidence="17">
    <location>
        <begin position="2154"/>
        <end position="2181"/>
    </location>
</feature>
<dbReference type="GO" id="GO:0003779">
    <property type="term" value="F:actin binding"/>
    <property type="evidence" value="ECO:0007669"/>
    <property type="project" value="UniProtKB-KW"/>
</dbReference>
<accession>A0A8C6EEV5</accession>
<keyword evidence="3 16" id="KW-0728">SH3 domain</keyword>
<evidence type="ECO:0000256" key="6">
    <source>
        <dbReference type="ARBA" id="ARBA00022553"/>
    </source>
</evidence>
<dbReference type="EMBL" id="ABDC03003122">
    <property type="status" value="NOT_ANNOTATED_CDS"/>
    <property type="molecule type" value="Genomic_DNA"/>
</dbReference>
<dbReference type="InterPro" id="IPR001452">
    <property type="entry name" value="SH3_domain"/>
</dbReference>
<keyword evidence="5" id="KW-0963">Cytoplasm</keyword>
<evidence type="ECO:0000259" key="18">
    <source>
        <dbReference type="PROSITE" id="PS50002"/>
    </source>
</evidence>
<keyword evidence="12" id="KW-0206">Cytoskeleton</keyword>
<keyword evidence="6" id="KW-0597">Phosphoprotein</keyword>
<dbReference type="PANTHER" id="PTHR11915">
    <property type="entry name" value="SPECTRIN/FILAMIN RELATED CYTOSKELETAL PROTEIN"/>
    <property type="match status" value="1"/>
</dbReference>
<dbReference type="FunFam" id="1.20.58.60:FF:000020">
    <property type="entry name" value="Spectrin alpha chain, non-erythrocytic 1"/>
    <property type="match status" value="7"/>
</dbReference>
<dbReference type="GO" id="GO:0008360">
    <property type="term" value="P:regulation of cell shape"/>
    <property type="evidence" value="ECO:0007669"/>
    <property type="project" value="UniProtKB-KW"/>
</dbReference>
<keyword evidence="8" id="KW-0677">Repeat</keyword>
<dbReference type="GO" id="GO:0051693">
    <property type="term" value="P:actin filament capping"/>
    <property type="evidence" value="ECO:0007669"/>
    <property type="project" value="UniProtKB-KW"/>
</dbReference>
<dbReference type="GO" id="GO:0016020">
    <property type="term" value="C:membrane"/>
    <property type="evidence" value="ECO:0007669"/>
    <property type="project" value="UniProtKB-ARBA"/>
</dbReference>
<evidence type="ECO:0000313" key="21">
    <source>
        <dbReference type="Proteomes" id="UP000694394"/>
    </source>
</evidence>
<dbReference type="FunFam" id="1.20.58.60:FF:000448">
    <property type="entry name" value="Spectrin alpha chain, erythrocytic 1"/>
    <property type="match status" value="1"/>
</dbReference>
<dbReference type="Pfam" id="PF08726">
    <property type="entry name" value="EFhand_Ca_insen"/>
    <property type="match status" value="1"/>
</dbReference>
<keyword evidence="21" id="KW-1185">Reference proteome</keyword>
<evidence type="ECO:0000313" key="20">
    <source>
        <dbReference type="Ensembl" id="ENSMICP00000040369.2"/>
    </source>
</evidence>
<evidence type="ECO:0000256" key="16">
    <source>
        <dbReference type="PROSITE-ProRule" id="PRU00192"/>
    </source>
</evidence>
<dbReference type="SUPFAM" id="SSF46966">
    <property type="entry name" value="Spectrin repeat"/>
    <property type="match status" value="15"/>
</dbReference>
<dbReference type="FunFam" id="1.20.58.60:FF:000007">
    <property type="entry name" value="Spectrin alpha chain non-erythrocytic 1"/>
    <property type="match status" value="2"/>
</dbReference>
<evidence type="ECO:0000256" key="11">
    <source>
        <dbReference type="ARBA" id="ARBA00023203"/>
    </source>
</evidence>
<dbReference type="PRINTS" id="PR01887">
    <property type="entry name" value="SPECTRNALPHA"/>
</dbReference>
<keyword evidence="7" id="KW-0479">Metal-binding</keyword>
<dbReference type="Proteomes" id="UP000694394">
    <property type="component" value="Chromosome 2"/>
</dbReference>
<dbReference type="InterPro" id="IPR036028">
    <property type="entry name" value="SH3-like_dom_sf"/>
</dbReference>
<dbReference type="SMART" id="SM01184">
    <property type="entry name" value="efhand_Ca_insen"/>
    <property type="match status" value="1"/>
</dbReference>
<dbReference type="SUPFAM" id="SSF50044">
    <property type="entry name" value="SH3-domain"/>
    <property type="match status" value="1"/>
</dbReference>
<dbReference type="GeneTree" id="ENSGT00940000161240"/>
<dbReference type="GO" id="GO:0030036">
    <property type="term" value="P:actin cytoskeleton organization"/>
    <property type="evidence" value="ECO:0007669"/>
    <property type="project" value="UniProtKB-ARBA"/>
</dbReference>
<evidence type="ECO:0000256" key="10">
    <source>
        <dbReference type="ARBA" id="ARBA00022960"/>
    </source>
</evidence>
<comment type="subcellular location">
    <subcellularLocation>
        <location evidence="1">Cytoplasm</location>
        <location evidence="1">Cytoskeleton</location>
    </subcellularLocation>
</comment>
<organism evidence="20 21">
    <name type="scientific">Microcebus murinus</name>
    <name type="common">Gray mouse lemur</name>
    <name type="synonym">Lemur murinus</name>
    <dbReference type="NCBI Taxonomy" id="30608"/>
    <lineage>
        <taxon>Eukaryota</taxon>
        <taxon>Metazoa</taxon>
        <taxon>Chordata</taxon>
        <taxon>Craniata</taxon>
        <taxon>Vertebrata</taxon>
        <taxon>Euteleostomi</taxon>
        <taxon>Mammalia</taxon>
        <taxon>Eutheria</taxon>
        <taxon>Euarchontoglires</taxon>
        <taxon>Primates</taxon>
        <taxon>Strepsirrhini</taxon>
        <taxon>Lemuriformes</taxon>
        <taxon>Cheirogaleidae</taxon>
        <taxon>Microcebus</taxon>
    </lineage>
</organism>
<protein>
    <recommendedName>
        <fullName evidence="14">Spectrin alpha chain, erythrocytic 1</fullName>
    </recommendedName>
    <alternativeName>
        <fullName evidence="15">Erythroid alpha-spectrin</fullName>
    </alternativeName>
</protein>
<gene>
    <name evidence="20" type="primary">SPTA1</name>
    <name evidence="20" type="synonym">LOC105862411</name>
</gene>
<dbReference type="EMBL" id="ABDC03003123">
    <property type="status" value="NOT_ANNOTATED_CDS"/>
    <property type="molecule type" value="Genomic_DNA"/>
</dbReference>
<evidence type="ECO:0000256" key="17">
    <source>
        <dbReference type="SAM" id="Coils"/>
    </source>
</evidence>
<comment type="function">
    <text evidence="13">Spectrin is the major constituent of the cytoskeletal network underlying the erythrocyte plasma membrane. It associates with band 4.1 and actin to form the cytoskeletal superstructure of the erythrocyte plasma membrane.</text>
</comment>
<dbReference type="Gene3D" id="2.30.30.40">
    <property type="entry name" value="SH3 Domains"/>
    <property type="match status" value="1"/>
</dbReference>
<dbReference type="InterPro" id="IPR002017">
    <property type="entry name" value="Spectrin_repeat"/>
</dbReference>
<dbReference type="FunFam" id="1.20.58.60:FF:000013">
    <property type="entry name" value="Spectrin alpha chain, non-erythrocytic 1"/>
    <property type="match status" value="2"/>
</dbReference>
<reference evidence="20" key="1">
    <citation type="submission" date="2016-12" db="EMBL/GenBank/DDBJ databases">
        <title>Mouse lemur reference genome and diversity panel.</title>
        <authorList>
            <person name="Harris R."/>
            <person name="Larsen P."/>
            <person name="Liu Y."/>
            <person name="Hughes D.S."/>
            <person name="Murali S."/>
            <person name="Raveendran M."/>
            <person name="Korchina V."/>
            <person name="Wang M."/>
            <person name="Jhangiani S."/>
            <person name="Bandaranaike D."/>
            <person name="Bellair M."/>
            <person name="Blankenburg K."/>
            <person name="Chao H."/>
            <person name="Dahdouli M."/>
            <person name="Dinh H."/>
            <person name="Doddapaneni H."/>
            <person name="English A."/>
            <person name="Firestine M."/>
            <person name="Gnanaolivu R."/>
            <person name="Gross S."/>
            <person name="Hernandez B."/>
            <person name="Javaid M."/>
            <person name="Jayaseelan J."/>
            <person name="Jones J."/>
            <person name="Khan Z."/>
            <person name="Kovar C."/>
            <person name="Kurapati P."/>
            <person name="Le B."/>
            <person name="Lee S."/>
            <person name="Li M."/>
            <person name="Mathew T."/>
            <person name="Narasimhan A."/>
            <person name="Ngo D."/>
            <person name="Nguyen L."/>
            <person name="Okwuonu G."/>
            <person name="Ongeri F."/>
            <person name="Osuji N."/>
            <person name="Pu L.-L."/>
            <person name="Puazo M."/>
            <person name="Quiroz J."/>
            <person name="Raj R."/>
            <person name="Rajbhandari K."/>
            <person name="Reid J.G."/>
            <person name="Santibanez J."/>
            <person name="Sexton D."/>
            <person name="Skinner E."/>
            <person name="Vee V."/>
            <person name="Weissenberger G."/>
            <person name="Wu Y."/>
            <person name="Xin Y."/>
            <person name="Han Y."/>
            <person name="Campbell C."/>
            <person name="Brown A."/>
            <person name="Sullivan B."/>
            <person name="Shelton J."/>
            <person name="Brown S."/>
            <person name="Dudchenko O."/>
            <person name="Machol I."/>
            <person name="Durand N."/>
            <person name="Shamim M."/>
            <person name="Lieberman A."/>
            <person name="Muzny D.M."/>
            <person name="Richards S."/>
            <person name="Yoder A."/>
            <person name="Worley K.C."/>
            <person name="Rogers J."/>
            <person name="Gibbs R.A."/>
        </authorList>
    </citation>
    <scope>NUCLEOTIDE SEQUENCE [LARGE SCALE GENOMIC DNA]</scope>
</reference>
<dbReference type="Pfam" id="PF00435">
    <property type="entry name" value="Spectrin"/>
    <property type="match status" value="19"/>
</dbReference>
<dbReference type="InterPro" id="IPR002048">
    <property type="entry name" value="EF_hand_dom"/>
</dbReference>
<evidence type="ECO:0000256" key="12">
    <source>
        <dbReference type="ARBA" id="ARBA00023212"/>
    </source>
</evidence>
<evidence type="ECO:0000256" key="8">
    <source>
        <dbReference type="ARBA" id="ARBA00022737"/>
    </source>
</evidence>
<dbReference type="Gene3D" id="1.20.5.170">
    <property type="match status" value="1"/>
</dbReference>
<evidence type="ECO:0000256" key="9">
    <source>
        <dbReference type="ARBA" id="ARBA00022837"/>
    </source>
</evidence>
<comment type="similarity">
    <text evidence="2">Belongs to the spectrin family.</text>
</comment>
<dbReference type="InterPro" id="IPR014837">
    <property type="entry name" value="EF-hand_Ca_insen"/>
</dbReference>
<feature type="domain" description="EF-hand" evidence="19">
    <location>
        <begin position="2226"/>
        <end position="2261"/>
    </location>
</feature>
<feature type="domain" description="SH3" evidence="18">
    <location>
        <begin position="971"/>
        <end position="1030"/>
    </location>
</feature>
<reference evidence="20" key="2">
    <citation type="submission" date="2025-08" db="UniProtKB">
        <authorList>
            <consortium name="Ensembl"/>
        </authorList>
    </citation>
    <scope>IDENTIFICATION</scope>
</reference>
<dbReference type="SMART" id="SM00326">
    <property type="entry name" value="SH3"/>
    <property type="match status" value="1"/>
</dbReference>